<evidence type="ECO:0000313" key="2">
    <source>
        <dbReference type="EMBL" id="MCL2914986.1"/>
    </source>
</evidence>
<accession>A0ABT0NAW2</accession>
<dbReference type="RefSeq" id="WP_249249598.1">
    <property type="nucleotide sequence ID" value="NZ_JAKIKT010000005.1"/>
</dbReference>
<comment type="caution">
    <text evidence="2">The sequence shown here is derived from an EMBL/GenBank/DDBJ whole genome shotgun (WGS) entry which is preliminary data.</text>
</comment>
<proteinExistence type="predicted"/>
<reference evidence="2 3" key="1">
    <citation type="submission" date="2022-01" db="EMBL/GenBank/DDBJ databases">
        <title>Whole genome-based taxonomy of the Shewanellaceae.</title>
        <authorList>
            <person name="Martin-Rodriguez A.J."/>
        </authorList>
    </citation>
    <scope>NUCLEOTIDE SEQUENCE [LARGE SCALE GENOMIC DNA]</scope>
    <source>
        <strain evidence="2 3">DSM 21332</strain>
    </source>
</reference>
<name>A0ABT0NAW2_9GAMM</name>
<dbReference type="Gene3D" id="3.40.50.1820">
    <property type="entry name" value="alpha/beta hydrolase"/>
    <property type="match status" value="1"/>
</dbReference>
<dbReference type="GO" id="GO:0016787">
    <property type="term" value="F:hydrolase activity"/>
    <property type="evidence" value="ECO:0007669"/>
    <property type="project" value="UniProtKB-KW"/>
</dbReference>
<evidence type="ECO:0000259" key="1">
    <source>
        <dbReference type="Pfam" id="PF00561"/>
    </source>
</evidence>
<protein>
    <submittedName>
        <fullName evidence="2">Alpha/beta fold hydrolase</fullName>
    </submittedName>
</protein>
<gene>
    <name evidence="2" type="ORF">L2725_14595</name>
</gene>
<keyword evidence="3" id="KW-1185">Reference proteome</keyword>
<sequence length="286" mass="31876">MAQSDLPLPKQKFVTLDNGITLHYLDEGPLDRKHPPMIWLHGSGPGASGFSNFKGNYPAFAQAGFRNLVLDLPGFGRSDKPDDVQYNLEFFVACLNGFIDKLKLEPCILLGNSLGGAIALGQALAHPDTVAKLILMAPGGVEERETYFEMEGIRRMVEVYGKGPMGVQEMREVMSLQLYDSAQLTDDILRERAAVAVTQPANLFSTMMVPNMTERLKEIQVPIFGFWGTNDLFNPPAGMFKILDNAPSARFIMLNQCGHWVQVEHQALFNRSCLDFLIHDDQWEAV</sequence>
<feature type="domain" description="AB hydrolase-1" evidence="1">
    <location>
        <begin position="35"/>
        <end position="265"/>
    </location>
</feature>
<dbReference type="InterPro" id="IPR029058">
    <property type="entry name" value="AB_hydrolase_fold"/>
</dbReference>
<dbReference type="PRINTS" id="PR00111">
    <property type="entry name" value="ABHYDROLASE"/>
</dbReference>
<keyword evidence="2" id="KW-0378">Hydrolase</keyword>
<dbReference type="Pfam" id="PF00561">
    <property type="entry name" value="Abhydrolase_1"/>
    <property type="match status" value="1"/>
</dbReference>
<dbReference type="SUPFAM" id="SSF53474">
    <property type="entry name" value="alpha/beta-Hydrolases"/>
    <property type="match status" value="1"/>
</dbReference>
<dbReference type="PANTHER" id="PTHR46438:SF11">
    <property type="entry name" value="LIPASE-RELATED"/>
    <property type="match status" value="1"/>
</dbReference>
<evidence type="ECO:0000313" key="3">
    <source>
        <dbReference type="Proteomes" id="UP001202831"/>
    </source>
</evidence>
<organism evidence="2 3">
    <name type="scientific">Shewanella corallii</name>
    <dbReference type="NCBI Taxonomy" id="560080"/>
    <lineage>
        <taxon>Bacteria</taxon>
        <taxon>Pseudomonadati</taxon>
        <taxon>Pseudomonadota</taxon>
        <taxon>Gammaproteobacteria</taxon>
        <taxon>Alteromonadales</taxon>
        <taxon>Shewanellaceae</taxon>
        <taxon>Shewanella</taxon>
    </lineage>
</organism>
<dbReference type="Proteomes" id="UP001202831">
    <property type="component" value="Unassembled WGS sequence"/>
</dbReference>
<dbReference type="PANTHER" id="PTHR46438">
    <property type="entry name" value="ALPHA/BETA-HYDROLASES SUPERFAMILY PROTEIN"/>
    <property type="match status" value="1"/>
</dbReference>
<dbReference type="InterPro" id="IPR000073">
    <property type="entry name" value="AB_hydrolase_1"/>
</dbReference>
<dbReference type="EMBL" id="JAKIKT010000005">
    <property type="protein sequence ID" value="MCL2914986.1"/>
    <property type="molecule type" value="Genomic_DNA"/>
</dbReference>